<dbReference type="EMBL" id="CAADFS010000005">
    <property type="protein sequence ID" value="VFK38691.1"/>
    <property type="molecule type" value="Genomic_DNA"/>
</dbReference>
<accession>A0A450YAX0</accession>
<gene>
    <name evidence="2" type="ORF">BECKTC1821D_GA0114238_100535</name>
</gene>
<evidence type="ECO:0000313" key="2">
    <source>
        <dbReference type="EMBL" id="VFK38691.1"/>
    </source>
</evidence>
<sequence length="136" mass="16011">MCGPQIKFLYIMYVYRVRKSVMEQTPKAISDCHALLEWLIPQRDKFPRPRRYTLGERIESGMLVVLENLIEAVYSRSKTEPLEQANPKLNVVVHLWRLSFRLRAISPKGYEHGARLLRDLGRQIGGCFRQQARKRQ</sequence>
<proteinExistence type="predicted"/>
<dbReference type="InterPro" id="IPR055360">
    <property type="entry name" value="bAvd"/>
</dbReference>
<feature type="domain" description="bAvd-like" evidence="1">
    <location>
        <begin position="33"/>
        <end position="129"/>
    </location>
</feature>
<name>A0A450YAX0_9GAMM</name>
<dbReference type="InterPro" id="IPR036583">
    <property type="entry name" value="23S_rRNA_IVS_sf"/>
</dbReference>
<dbReference type="Pfam" id="PF22296">
    <property type="entry name" value="bAvd"/>
    <property type="match status" value="1"/>
</dbReference>
<organism evidence="2">
    <name type="scientific">Candidatus Kentrum sp. TC</name>
    <dbReference type="NCBI Taxonomy" id="2126339"/>
    <lineage>
        <taxon>Bacteria</taxon>
        <taxon>Pseudomonadati</taxon>
        <taxon>Pseudomonadota</taxon>
        <taxon>Gammaproteobacteria</taxon>
        <taxon>Candidatus Kentrum</taxon>
    </lineage>
</organism>
<evidence type="ECO:0000259" key="1">
    <source>
        <dbReference type="Pfam" id="PF22296"/>
    </source>
</evidence>
<reference evidence="2" key="1">
    <citation type="submission" date="2019-02" db="EMBL/GenBank/DDBJ databases">
        <authorList>
            <person name="Gruber-Vodicka R. H."/>
            <person name="Seah K. B. B."/>
        </authorList>
    </citation>
    <scope>NUCLEOTIDE SEQUENCE</scope>
    <source>
        <strain evidence="2">BECK_BZ123</strain>
    </source>
</reference>
<protein>
    <recommendedName>
        <fullName evidence="1">bAvd-like domain-containing protein</fullName>
    </recommendedName>
</protein>
<dbReference type="CDD" id="cd16376">
    <property type="entry name" value="Avd_like"/>
    <property type="match status" value="1"/>
</dbReference>
<dbReference type="AlphaFoldDB" id="A0A450YAX0"/>
<dbReference type="Gene3D" id="1.20.1440.60">
    <property type="entry name" value="23S rRNA-intervening sequence"/>
    <property type="match status" value="1"/>
</dbReference>